<feature type="compositionally biased region" description="Basic and acidic residues" evidence="1">
    <location>
        <begin position="504"/>
        <end position="514"/>
    </location>
</feature>
<evidence type="ECO:0000256" key="1">
    <source>
        <dbReference type="SAM" id="MobiDB-lite"/>
    </source>
</evidence>
<feature type="region of interest" description="Disordered" evidence="1">
    <location>
        <begin position="129"/>
        <end position="160"/>
    </location>
</feature>
<accession>D2HPP1</accession>
<feature type="region of interest" description="Disordered" evidence="1">
    <location>
        <begin position="412"/>
        <end position="549"/>
    </location>
</feature>
<dbReference type="AlphaFoldDB" id="D2HPP1"/>
<gene>
    <name evidence="3" type="ORF">PANDA_013753</name>
</gene>
<dbReference type="PROSITE" id="PS51054">
    <property type="entry name" value="ORANGE"/>
    <property type="match status" value="1"/>
</dbReference>
<feature type="compositionally biased region" description="Pro residues" evidence="1">
    <location>
        <begin position="137"/>
        <end position="154"/>
    </location>
</feature>
<organism evidence="3">
    <name type="scientific">Ailuropoda melanoleuca</name>
    <name type="common">Giant panda</name>
    <dbReference type="NCBI Taxonomy" id="9646"/>
    <lineage>
        <taxon>Eukaryota</taxon>
        <taxon>Metazoa</taxon>
        <taxon>Chordata</taxon>
        <taxon>Craniata</taxon>
        <taxon>Vertebrata</taxon>
        <taxon>Euteleostomi</taxon>
        <taxon>Mammalia</taxon>
        <taxon>Eutheria</taxon>
        <taxon>Laurasiatheria</taxon>
        <taxon>Carnivora</taxon>
        <taxon>Caniformia</taxon>
        <taxon>Ursidae</taxon>
        <taxon>Ailuropoda</taxon>
    </lineage>
</organism>
<dbReference type="InterPro" id="IPR003650">
    <property type="entry name" value="Orange_dom"/>
</dbReference>
<name>D2HPP1_AILME</name>
<dbReference type="SMART" id="SM00511">
    <property type="entry name" value="ORANGE"/>
    <property type="match status" value="1"/>
</dbReference>
<dbReference type="InParanoid" id="D2HPP1"/>
<protein>
    <recommendedName>
        <fullName evidence="2">Orange domain-containing protein</fullName>
    </recommendedName>
</protein>
<dbReference type="EMBL" id="GL193143">
    <property type="protein sequence ID" value="EFB20668.1"/>
    <property type="molecule type" value="Genomic_DNA"/>
</dbReference>
<dbReference type="GO" id="GO:0006355">
    <property type="term" value="P:regulation of DNA-templated transcription"/>
    <property type="evidence" value="ECO:0007669"/>
    <property type="project" value="InterPro"/>
</dbReference>
<feature type="compositionally biased region" description="Polar residues" evidence="1">
    <location>
        <begin position="427"/>
        <end position="439"/>
    </location>
</feature>
<sequence length="628" mass="67145">MAEKHLGSVLGEAGSRRRAVQAKACSCRVTVQSSGWCRQWTERTEGCRWHAAAVHRDTGKPSIHEELGLGALCVNSVMSQHVRVDKDTGRVCTQTKRATVRTQSHQLTLLACPTRCLCPLRSAYDAGKPQTHASCHLPPPTHHPAPSPASPPPHGMGTCPEVRAQGVANVCVLRAESLHGERSPLSQPCRTLADGHGHGCPGRPTHREDTLLNTEAHPAREERFSGLTPLRLCALGPVPGKTQGALCPVDSVRDPGRALGLLMHEVDAVRLPPPGCREGDFGAHDLGVSTLPVPHGLRVGTRGALAGTCPTTESCCQTLTGQPPAVQLPAQDAEARGSRCPWGLSVQSNSSLDPAFPPSRHRSKALNGCEPFVGEQLAAGPLCGAVGKSFSPLAYFRSPQCLGQAAGGLFKDQTGRPSSDEEHRAQVVSSRSTSWSQVERGSGGRVEPGLDPLRAGVGAEAGITTPTTRSQLAPGPQEEEMPMRGGGRVEKGRAQESGGVKLQPHGDLRHDAHTPARVPEPPGRLRTRSVARPGNAEAHPQGAQKQASLHQDYSEGYSWCLQEAVQFLTLHAASDTQMKLLYHFQRLPTQRTHPFEDIRKAASPRLKLMAPSPDHPWSLSLEALPGIW</sequence>
<proteinExistence type="predicted"/>
<feature type="domain" description="Orange" evidence="2">
    <location>
        <begin position="553"/>
        <end position="584"/>
    </location>
</feature>
<dbReference type="GO" id="GO:0003677">
    <property type="term" value="F:DNA binding"/>
    <property type="evidence" value="ECO:0007669"/>
    <property type="project" value="InterPro"/>
</dbReference>
<dbReference type="Pfam" id="PF07527">
    <property type="entry name" value="Hairy_orange"/>
    <property type="match status" value="1"/>
</dbReference>
<evidence type="ECO:0000259" key="2">
    <source>
        <dbReference type="PROSITE" id="PS51054"/>
    </source>
</evidence>
<evidence type="ECO:0000313" key="3">
    <source>
        <dbReference type="EMBL" id="EFB20668.1"/>
    </source>
</evidence>
<reference evidence="3" key="1">
    <citation type="journal article" date="2010" name="Nature">
        <title>The sequence and de novo assembly of the giant panda genome.</title>
        <authorList>
            <person name="Li R."/>
            <person name="Fan W."/>
            <person name="Tian G."/>
            <person name="Zhu H."/>
            <person name="He L."/>
            <person name="Cai J."/>
            <person name="Huang Q."/>
            <person name="Cai Q."/>
            <person name="Li B."/>
            <person name="Bai Y."/>
            <person name="Zhang Z."/>
            <person name="Zhang Y."/>
            <person name="Wang W."/>
            <person name="Li J."/>
            <person name="Wei F."/>
            <person name="Li H."/>
            <person name="Jian M."/>
            <person name="Li J."/>
            <person name="Zhang Z."/>
            <person name="Nielsen R."/>
            <person name="Li D."/>
            <person name="Gu W."/>
            <person name="Yang Z."/>
            <person name="Xuan Z."/>
            <person name="Ryder O.A."/>
            <person name="Leung F.C."/>
            <person name="Zhou Y."/>
            <person name="Cao J."/>
            <person name="Sun X."/>
            <person name="Fu Y."/>
            <person name="Fang X."/>
            <person name="Guo X."/>
            <person name="Wang B."/>
            <person name="Hou R."/>
            <person name="Shen F."/>
            <person name="Mu B."/>
            <person name="Ni P."/>
            <person name="Lin R."/>
            <person name="Qian W."/>
            <person name="Wang G."/>
            <person name="Yu C."/>
            <person name="Nie W."/>
            <person name="Wang J."/>
            <person name="Wu Z."/>
            <person name="Liang H."/>
            <person name="Min J."/>
            <person name="Wu Q."/>
            <person name="Cheng S."/>
            <person name="Ruan J."/>
            <person name="Wang M."/>
            <person name="Shi Z."/>
            <person name="Wen M."/>
            <person name="Liu B."/>
            <person name="Ren X."/>
            <person name="Zheng H."/>
            <person name="Dong D."/>
            <person name="Cook K."/>
            <person name="Shan G."/>
            <person name="Zhang H."/>
            <person name="Kosiol C."/>
            <person name="Xie X."/>
            <person name="Lu Z."/>
            <person name="Zheng H."/>
            <person name="Li Y."/>
            <person name="Steiner C.C."/>
            <person name="Lam T.T."/>
            <person name="Lin S."/>
            <person name="Zhang Q."/>
            <person name="Li G."/>
            <person name="Tian J."/>
            <person name="Gong T."/>
            <person name="Liu H."/>
            <person name="Zhang D."/>
            <person name="Fang L."/>
            <person name="Ye C."/>
            <person name="Zhang J."/>
            <person name="Hu W."/>
            <person name="Xu A."/>
            <person name="Ren Y."/>
            <person name="Zhang G."/>
            <person name="Bruford M.W."/>
            <person name="Li Q."/>
            <person name="Ma L."/>
            <person name="Guo Y."/>
            <person name="An N."/>
            <person name="Hu Y."/>
            <person name="Zheng Y."/>
            <person name="Shi Y."/>
            <person name="Li Z."/>
            <person name="Liu Q."/>
            <person name="Chen Y."/>
            <person name="Zhao J."/>
            <person name="Qu N."/>
            <person name="Zhao S."/>
            <person name="Tian F."/>
            <person name="Wang X."/>
            <person name="Wang H."/>
            <person name="Xu L."/>
            <person name="Liu X."/>
            <person name="Vinar T."/>
            <person name="Wang Y."/>
            <person name="Lam T.W."/>
            <person name="Yiu S.M."/>
            <person name="Liu S."/>
            <person name="Zhang H."/>
            <person name="Li D."/>
            <person name="Huang Y."/>
            <person name="Wang X."/>
            <person name="Yang G."/>
            <person name="Jiang Z."/>
            <person name="Wang J."/>
            <person name="Qin N."/>
            <person name="Li L."/>
            <person name="Li J."/>
            <person name="Bolund L."/>
            <person name="Kristiansen K."/>
            <person name="Wong G.K."/>
            <person name="Olson M."/>
            <person name="Zhang X."/>
            <person name="Li S."/>
            <person name="Yang H."/>
            <person name="Wang J."/>
            <person name="Wang J."/>
        </authorList>
    </citation>
    <scope>NUCLEOTIDE SEQUENCE [LARGE SCALE GENOMIC DNA]</scope>
</reference>